<dbReference type="OrthoDB" id="5562454at2"/>
<dbReference type="InterPro" id="IPR000792">
    <property type="entry name" value="Tscrpt_reg_LuxR_C"/>
</dbReference>
<accession>A0A1V8M7Y5</accession>
<dbReference type="GO" id="GO:0003677">
    <property type="term" value="F:DNA binding"/>
    <property type="evidence" value="ECO:0007669"/>
    <property type="project" value="InterPro"/>
</dbReference>
<name>A0A1V8M7Y5_9GAMM</name>
<dbReference type="AlphaFoldDB" id="A0A1V8M7Y5"/>
<reference evidence="2 3" key="1">
    <citation type="submission" date="2015-12" db="EMBL/GenBank/DDBJ databases">
        <authorList>
            <person name="Shamseldin A."/>
            <person name="Moawad H."/>
            <person name="Abd El-Rahim W.M."/>
            <person name="Sadowsky M.J."/>
        </authorList>
    </citation>
    <scope>NUCLEOTIDE SEQUENCE [LARGE SCALE GENOMIC DNA]</scope>
    <source>
        <strain evidence="2 3">WF1</strain>
    </source>
</reference>
<comment type="caution">
    <text evidence="2">The sequence shown here is derived from an EMBL/GenBank/DDBJ whole genome shotgun (WGS) entry which is preliminary data.</text>
</comment>
<sequence>MVQLADAIDLNSILANAPGNPLIWNYFLTELTRQLNCSSGVLLVTDLIKRENTHFLFSVNIPPAYQKKYENDLNRLDCFNYLISKSPKKIFFNQTLNNNHYQEISGHFKLPANQKYRFGVSIPCNHNHALSLILNRKNAFSDEEQQYINRTLQSTIPALEKALHGEQRYKINSQILPYMGDHFDGYIIIDRYLNILFSDPVYTSIIGKLACVNISGDRFGMTPPAIEQQLLTLIDNNQGTDSIHNQCHVCQISLIPISSLENLYKWECFKDSFILVFTHSKDKNPALNRLSEIYQLSRCEALCALHFMKTPSIPDVATSTHRSQETVRNHIKHAMKKMDVHNQAELMKKLITLSAL</sequence>
<protein>
    <recommendedName>
        <fullName evidence="1">HTH luxR-type domain-containing protein</fullName>
    </recommendedName>
</protein>
<dbReference type="Proteomes" id="UP000191980">
    <property type="component" value="Unassembled WGS sequence"/>
</dbReference>
<dbReference type="SMART" id="SM00421">
    <property type="entry name" value="HTH_LUXR"/>
    <property type="match status" value="1"/>
</dbReference>
<dbReference type="STRING" id="1420851.AU255_07460"/>
<dbReference type="SUPFAM" id="SSF46894">
    <property type="entry name" value="C-terminal effector domain of the bipartite response regulators"/>
    <property type="match status" value="1"/>
</dbReference>
<gene>
    <name evidence="2" type="ORF">AU255_07460</name>
</gene>
<evidence type="ECO:0000259" key="1">
    <source>
        <dbReference type="SMART" id="SM00421"/>
    </source>
</evidence>
<organism evidence="2 3">
    <name type="scientific">Methyloprofundus sedimenti</name>
    <dbReference type="NCBI Taxonomy" id="1420851"/>
    <lineage>
        <taxon>Bacteria</taxon>
        <taxon>Pseudomonadati</taxon>
        <taxon>Pseudomonadota</taxon>
        <taxon>Gammaproteobacteria</taxon>
        <taxon>Methylococcales</taxon>
        <taxon>Methylococcaceae</taxon>
        <taxon>Methyloprofundus</taxon>
    </lineage>
</organism>
<feature type="domain" description="HTH luxR-type" evidence="1">
    <location>
        <begin position="293"/>
        <end position="350"/>
    </location>
</feature>
<dbReference type="GO" id="GO:0006355">
    <property type="term" value="P:regulation of DNA-templated transcription"/>
    <property type="evidence" value="ECO:0007669"/>
    <property type="project" value="InterPro"/>
</dbReference>
<evidence type="ECO:0000313" key="3">
    <source>
        <dbReference type="Proteomes" id="UP000191980"/>
    </source>
</evidence>
<keyword evidence="3" id="KW-1185">Reference proteome</keyword>
<proteinExistence type="predicted"/>
<dbReference type="EMBL" id="LPUF01000001">
    <property type="protein sequence ID" value="OQK17694.1"/>
    <property type="molecule type" value="Genomic_DNA"/>
</dbReference>
<dbReference type="InterPro" id="IPR016032">
    <property type="entry name" value="Sig_transdc_resp-reg_C-effctor"/>
</dbReference>
<dbReference type="InterPro" id="IPR036388">
    <property type="entry name" value="WH-like_DNA-bd_sf"/>
</dbReference>
<dbReference type="Gene3D" id="1.10.10.10">
    <property type="entry name" value="Winged helix-like DNA-binding domain superfamily/Winged helix DNA-binding domain"/>
    <property type="match status" value="1"/>
</dbReference>
<evidence type="ECO:0000313" key="2">
    <source>
        <dbReference type="EMBL" id="OQK17694.1"/>
    </source>
</evidence>
<dbReference type="RefSeq" id="WP_080522305.1">
    <property type="nucleotide sequence ID" value="NZ_LPUF01000001.1"/>
</dbReference>